<dbReference type="OrthoDB" id="823504at2759"/>
<keyword evidence="1 3" id="KW-0560">Oxidoreductase</keyword>
<dbReference type="GO" id="GO:0046872">
    <property type="term" value="F:metal ion binding"/>
    <property type="evidence" value="ECO:0007669"/>
    <property type="project" value="UniProtKB-KW"/>
</dbReference>
<evidence type="ECO:0000313" key="3">
    <source>
        <dbReference type="EMBL" id="PIO62124.1"/>
    </source>
</evidence>
<keyword evidence="4" id="KW-1185">Reference proteome</keyword>
<dbReference type="InterPro" id="IPR037120">
    <property type="entry name" value="Haem_peroxidase_sf_animal"/>
</dbReference>
<dbReference type="GO" id="GO:0004601">
    <property type="term" value="F:peroxidase activity"/>
    <property type="evidence" value="ECO:0007669"/>
    <property type="project" value="UniProtKB-KW"/>
</dbReference>
<keyword evidence="1 3" id="KW-0575">Peroxidase</keyword>
<dbReference type="PANTHER" id="PTHR11475">
    <property type="entry name" value="OXIDASE/PEROXIDASE"/>
    <property type="match status" value="1"/>
</dbReference>
<feature type="non-terminal residue" evidence="3">
    <location>
        <position position="241"/>
    </location>
</feature>
<keyword evidence="2" id="KW-0349">Heme</keyword>
<dbReference type="GO" id="GO:0020037">
    <property type="term" value="F:heme binding"/>
    <property type="evidence" value="ECO:0007669"/>
    <property type="project" value="InterPro"/>
</dbReference>
<dbReference type="Proteomes" id="UP000230423">
    <property type="component" value="Unassembled WGS sequence"/>
</dbReference>
<dbReference type="EMBL" id="KZ352528">
    <property type="protein sequence ID" value="PIO62124.1"/>
    <property type="molecule type" value="Genomic_DNA"/>
</dbReference>
<dbReference type="Pfam" id="PF03098">
    <property type="entry name" value="An_peroxidase"/>
    <property type="match status" value="1"/>
</dbReference>
<name>A0A2G9TVW8_TELCI</name>
<organism evidence="3 4">
    <name type="scientific">Teladorsagia circumcincta</name>
    <name type="common">Brown stomach worm</name>
    <name type="synonym">Ostertagia circumcincta</name>
    <dbReference type="NCBI Taxonomy" id="45464"/>
    <lineage>
        <taxon>Eukaryota</taxon>
        <taxon>Metazoa</taxon>
        <taxon>Ecdysozoa</taxon>
        <taxon>Nematoda</taxon>
        <taxon>Chromadorea</taxon>
        <taxon>Rhabditida</taxon>
        <taxon>Rhabditina</taxon>
        <taxon>Rhabditomorpha</taxon>
        <taxon>Strongyloidea</taxon>
        <taxon>Trichostrongylidae</taxon>
        <taxon>Teladorsagia</taxon>
    </lineage>
</organism>
<dbReference type="InterPro" id="IPR010255">
    <property type="entry name" value="Haem_peroxidase_sf"/>
</dbReference>
<proteinExistence type="predicted"/>
<gene>
    <name evidence="3" type="ORF">TELCIR_16332</name>
</gene>
<feature type="binding site" description="axial binding residue" evidence="2">
    <location>
        <position position="107"/>
    </location>
    <ligand>
        <name>heme b</name>
        <dbReference type="ChEBI" id="CHEBI:60344"/>
    </ligand>
    <ligandPart>
        <name>Fe</name>
        <dbReference type="ChEBI" id="CHEBI:18248"/>
    </ligandPart>
</feature>
<evidence type="ECO:0000313" key="4">
    <source>
        <dbReference type="Proteomes" id="UP000230423"/>
    </source>
</evidence>
<sequence length="241" mass="27191">MIVMGLAASPRMNFSPASPGKEKFPVRLANNERSGQKPYLPFERDSDMDCRRNFSQENPIRCFLAGDLRANEQVGYNEMIGDYGGYNPQVDPSISNAFATAAFRFGHTLINPTLFRFDKDFNPIRDGHISLHKAFFAPERLLAEGGIDPLIRGLFASPLKMPMPSQLLNMELTEKLFDRFHEVALDLAVMNIQRGRDHGLPGYTEYRRFCNLSVPVTWDDLAADIPDASVRAKMRSLYGDP</sequence>
<dbReference type="InterPro" id="IPR019791">
    <property type="entry name" value="Haem_peroxidase_animal"/>
</dbReference>
<evidence type="ECO:0000256" key="2">
    <source>
        <dbReference type="PIRSR" id="PIRSR619791-2"/>
    </source>
</evidence>
<dbReference type="GO" id="GO:0006979">
    <property type="term" value="P:response to oxidative stress"/>
    <property type="evidence" value="ECO:0007669"/>
    <property type="project" value="InterPro"/>
</dbReference>
<dbReference type="PROSITE" id="PS50292">
    <property type="entry name" value="PEROXIDASE_3"/>
    <property type="match status" value="1"/>
</dbReference>
<evidence type="ECO:0000256" key="1">
    <source>
        <dbReference type="ARBA" id="ARBA00022559"/>
    </source>
</evidence>
<dbReference type="GO" id="GO:0005615">
    <property type="term" value="C:extracellular space"/>
    <property type="evidence" value="ECO:0007669"/>
    <property type="project" value="TreeGrafter"/>
</dbReference>
<reference evidence="3 4" key="1">
    <citation type="submission" date="2015-09" db="EMBL/GenBank/DDBJ databases">
        <title>Draft genome of the parasitic nematode Teladorsagia circumcincta isolate WARC Sus (inbred).</title>
        <authorList>
            <person name="Mitreva M."/>
        </authorList>
    </citation>
    <scope>NUCLEOTIDE SEQUENCE [LARGE SCALE GENOMIC DNA]</scope>
    <source>
        <strain evidence="3 4">S</strain>
    </source>
</reference>
<keyword evidence="2" id="KW-0479">Metal-binding</keyword>
<dbReference type="AlphaFoldDB" id="A0A2G9TVW8"/>
<dbReference type="Gene3D" id="1.10.640.10">
    <property type="entry name" value="Haem peroxidase domain superfamily, animal type"/>
    <property type="match status" value="2"/>
</dbReference>
<dbReference type="PANTHER" id="PTHR11475:SF58">
    <property type="entry name" value="PEROXIDASIN"/>
    <property type="match status" value="1"/>
</dbReference>
<dbReference type="SUPFAM" id="SSF48113">
    <property type="entry name" value="Heme-dependent peroxidases"/>
    <property type="match status" value="1"/>
</dbReference>
<keyword evidence="2" id="KW-0408">Iron</keyword>
<protein>
    <submittedName>
        <fullName evidence="3">Heme peroxidase</fullName>
    </submittedName>
</protein>
<accession>A0A2G9TVW8</accession>